<dbReference type="PANTHER" id="PTHR34580">
    <property type="match status" value="1"/>
</dbReference>
<name>A0ABW4YUD5_9HYPH</name>
<dbReference type="InterPro" id="IPR013196">
    <property type="entry name" value="HTH_11"/>
</dbReference>
<dbReference type="Proteomes" id="UP001597299">
    <property type="component" value="Unassembled WGS sequence"/>
</dbReference>
<evidence type="ECO:0000259" key="2">
    <source>
        <dbReference type="Pfam" id="PF08279"/>
    </source>
</evidence>
<protein>
    <submittedName>
        <fullName evidence="4">Helix-turn-helix transcriptional regulator</fullName>
    </submittedName>
</protein>
<dbReference type="SUPFAM" id="SSF46785">
    <property type="entry name" value="Winged helix' DNA-binding domain"/>
    <property type="match status" value="1"/>
</dbReference>
<feature type="domain" description="Helix-turn-helix type 11" evidence="2">
    <location>
        <begin position="6"/>
        <end position="59"/>
    </location>
</feature>
<dbReference type="EMBL" id="JBHUHD010000001">
    <property type="protein sequence ID" value="MFD2139757.1"/>
    <property type="molecule type" value="Genomic_DNA"/>
</dbReference>
<keyword evidence="5" id="KW-1185">Reference proteome</keyword>
<organism evidence="4 5">
    <name type="scientific">Ancylobacter oerskovii</name>
    <dbReference type="NCBI Taxonomy" id="459519"/>
    <lineage>
        <taxon>Bacteria</taxon>
        <taxon>Pseudomonadati</taxon>
        <taxon>Pseudomonadota</taxon>
        <taxon>Alphaproteobacteria</taxon>
        <taxon>Hyphomicrobiales</taxon>
        <taxon>Xanthobacteraceae</taxon>
        <taxon>Ancylobacter</taxon>
    </lineage>
</organism>
<proteinExistence type="predicted"/>
<comment type="caution">
    <text evidence="4">The sequence shown here is derived from an EMBL/GenBank/DDBJ whole genome shotgun (WGS) entry which is preliminary data.</text>
</comment>
<dbReference type="PANTHER" id="PTHR34580:SF3">
    <property type="entry name" value="PROTEIN PAFB"/>
    <property type="match status" value="1"/>
</dbReference>
<gene>
    <name evidence="4" type="ORF">ACFSNC_05060</name>
</gene>
<dbReference type="InterPro" id="IPR036390">
    <property type="entry name" value="WH_DNA-bd_sf"/>
</dbReference>
<dbReference type="Pfam" id="PF08279">
    <property type="entry name" value="HTH_11"/>
    <property type="match status" value="1"/>
</dbReference>
<dbReference type="InterPro" id="IPR036388">
    <property type="entry name" value="WH-like_DNA-bd_sf"/>
</dbReference>
<feature type="domain" description="WYL" evidence="3">
    <location>
        <begin position="140"/>
        <end position="203"/>
    </location>
</feature>
<evidence type="ECO:0000256" key="1">
    <source>
        <dbReference type="SAM" id="MobiDB-lite"/>
    </source>
</evidence>
<dbReference type="PROSITE" id="PS52050">
    <property type="entry name" value="WYL"/>
    <property type="match status" value="1"/>
</dbReference>
<dbReference type="Gene3D" id="1.10.10.10">
    <property type="entry name" value="Winged helix-like DNA-binding domain superfamily/Winged helix DNA-binding domain"/>
    <property type="match status" value="1"/>
</dbReference>
<dbReference type="Pfam" id="PF13280">
    <property type="entry name" value="WYL"/>
    <property type="match status" value="1"/>
</dbReference>
<dbReference type="RefSeq" id="WP_213352445.1">
    <property type="nucleotide sequence ID" value="NZ_JAHBGB010000023.1"/>
</dbReference>
<evidence type="ECO:0000259" key="3">
    <source>
        <dbReference type="Pfam" id="PF13280"/>
    </source>
</evidence>
<accession>A0ABW4YUD5</accession>
<sequence>MSRSERLFDLLQVLRRHRRPVSGRALAGEIGVSLRTLYRDIASLQAQGATIEGEPGVGYVLRPGFLLPPLMFTPEEIEALVLGSRWVAGRADGRLAEAALGALARIGAVLPPDLREEMEGSSLFIAPGAPIPADAIDPALLRKAIRTERKLRLSYSDASGASSERVVWPFALAFFDQVRLMIGWCELRNDFRSFRTDRIASADMLEARYPTRRAELVQRWKQWKHAQPREAPNVPATLMPPEAEPADSAA</sequence>
<evidence type="ECO:0000313" key="5">
    <source>
        <dbReference type="Proteomes" id="UP001597299"/>
    </source>
</evidence>
<dbReference type="InterPro" id="IPR051534">
    <property type="entry name" value="CBASS_pafABC_assoc_protein"/>
</dbReference>
<evidence type="ECO:0000313" key="4">
    <source>
        <dbReference type="EMBL" id="MFD2139757.1"/>
    </source>
</evidence>
<feature type="region of interest" description="Disordered" evidence="1">
    <location>
        <begin position="227"/>
        <end position="250"/>
    </location>
</feature>
<dbReference type="InterPro" id="IPR026881">
    <property type="entry name" value="WYL_dom"/>
</dbReference>
<reference evidence="5" key="1">
    <citation type="journal article" date="2019" name="Int. J. Syst. Evol. Microbiol.">
        <title>The Global Catalogue of Microorganisms (GCM) 10K type strain sequencing project: providing services to taxonomists for standard genome sequencing and annotation.</title>
        <authorList>
            <consortium name="The Broad Institute Genomics Platform"/>
            <consortium name="The Broad Institute Genome Sequencing Center for Infectious Disease"/>
            <person name="Wu L."/>
            <person name="Ma J."/>
        </authorList>
    </citation>
    <scope>NUCLEOTIDE SEQUENCE [LARGE SCALE GENOMIC DNA]</scope>
    <source>
        <strain evidence="5">CCM 7435</strain>
    </source>
</reference>